<dbReference type="STRING" id="1121284.SAMN05660493_01523"/>
<dbReference type="SUPFAM" id="SSF52540">
    <property type="entry name" value="P-loop containing nucleoside triphosphate hydrolases"/>
    <property type="match status" value="1"/>
</dbReference>
<dbReference type="RefSeq" id="WP_076783027.1">
    <property type="nucleotide sequence ID" value="NZ_FTPU01000013.1"/>
</dbReference>
<name>A0A1U7PYH7_9FLAO</name>
<dbReference type="Proteomes" id="UP000187261">
    <property type="component" value="Unassembled WGS sequence"/>
</dbReference>
<dbReference type="AlphaFoldDB" id="A0A1U7PYH7"/>
<gene>
    <name evidence="1" type="ORF">SAMN05660493_01523</name>
</gene>
<dbReference type="PANTHER" id="PTHR39206:SF1">
    <property type="entry name" value="SLL8004 PROTEIN"/>
    <property type="match status" value="1"/>
</dbReference>
<accession>A0A1U7PYH7</accession>
<keyword evidence="2" id="KW-1185">Reference proteome</keyword>
<dbReference type="Gene3D" id="3.40.50.300">
    <property type="entry name" value="P-loop containing nucleotide triphosphate hydrolases"/>
    <property type="match status" value="1"/>
</dbReference>
<organism evidence="1 2">
    <name type="scientific">Epilithonimonas bovis DSM 19482</name>
    <dbReference type="NCBI Taxonomy" id="1121284"/>
    <lineage>
        <taxon>Bacteria</taxon>
        <taxon>Pseudomonadati</taxon>
        <taxon>Bacteroidota</taxon>
        <taxon>Flavobacteriia</taxon>
        <taxon>Flavobacteriales</taxon>
        <taxon>Weeksellaceae</taxon>
        <taxon>Chryseobacterium group</taxon>
        <taxon>Epilithonimonas</taxon>
    </lineage>
</organism>
<dbReference type="EMBL" id="FTPU01000013">
    <property type="protein sequence ID" value="SIT96828.1"/>
    <property type="molecule type" value="Genomic_DNA"/>
</dbReference>
<sequence length="217" mass="25364">MNKFIFIVGAVAAGKTTFMEKKLYNGNKNQNNFFDHDQAKLMVQLYAQDKSKVNDLNLANALKNAINDCLENGKDFMMQIHFTNEQLSQINTYFHQYKNKFEFEAHYIGVSELDILRDRANKRELLGGHSSEGKSIEKSFNQSFKNFIDYLPKFEKATIWDNTKEFGFTNMEEQLIFEYGKLIFQNKNITDYSTKLLNIALGKEEEQNVQKKSGFRR</sequence>
<dbReference type="InterPro" id="IPR027417">
    <property type="entry name" value="P-loop_NTPase"/>
</dbReference>
<evidence type="ECO:0000313" key="1">
    <source>
        <dbReference type="EMBL" id="SIT96828.1"/>
    </source>
</evidence>
<dbReference type="OrthoDB" id="9791543at2"/>
<protein>
    <submittedName>
        <fullName evidence="1">Predicted ABC-type ATPase</fullName>
    </submittedName>
</protein>
<proteinExistence type="predicted"/>
<reference evidence="2" key="1">
    <citation type="submission" date="2016-10" db="EMBL/GenBank/DDBJ databases">
        <authorList>
            <person name="Varghese N."/>
            <person name="Submissions S."/>
        </authorList>
    </citation>
    <scope>NUCLEOTIDE SEQUENCE [LARGE SCALE GENOMIC DNA]</scope>
    <source>
        <strain evidence="2">DSM 19482</strain>
    </source>
</reference>
<evidence type="ECO:0000313" key="2">
    <source>
        <dbReference type="Proteomes" id="UP000187261"/>
    </source>
</evidence>
<dbReference type="PANTHER" id="PTHR39206">
    <property type="entry name" value="SLL8004 PROTEIN"/>
    <property type="match status" value="1"/>
</dbReference>